<evidence type="ECO:0008006" key="4">
    <source>
        <dbReference type="Google" id="ProtNLM"/>
    </source>
</evidence>
<evidence type="ECO:0000256" key="1">
    <source>
        <dbReference type="SAM" id="SignalP"/>
    </source>
</evidence>
<reference evidence="2" key="1">
    <citation type="submission" date="2023-03" db="EMBL/GenBank/DDBJ databases">
        <title>Electrophorus voltai genome.</title>
        <authorList>
            <person name="Bian C."/>
        </authorList>
    </citation>
    <scope>NUCLEOTIDE SEQUENCE</scope>
    <source>
        <strain evidence="2">CB-2022</strain>
        <tissue evidence="2">Muscle</tissue>
    </source>
</reference>
<dbReference type="Proteomes" id="UP001239994">
    <property type="component" value="Unassembled WGS sequence"/>
</dbReference>
<organism evidence="2 3">
    <name type="scientific">Electrophorus voltai</name>
    <dbReference type="NCBI Taxonomy" id="2609070"/>
    <lineage>
        <taxon>Eukaryota</taxon>
        <taxon>Metazoa</taxon>
        <taxon>Chordata</taxon>
        <taxon>Craniata</taxon>
        <taxon>Vertebrata</taxon>
        <taxon>Euteleostomi</taxon>
        <taxon>Actinopterygii</taxon>
        <taxon>Neopterygii</taxon>
        <taxon>Teleostei</taxon>
        <taxon>Ostariophysi</taxon>
        <taxon>Gymnotiformes</taxon>
        <taxon>Gymnotoidei</taxon>
        <taxon>Gymnotidae</taxon>
        <taxon>Electrophorus</taxon>
    </lineage>
</organism>
<sequence>MAGQWMKMFLVGISMWATCFAAPMECHFNSQVKFLLCCLPPQLCVSTRGDAILWETAGWSRAVCSAPVYTQSEWDAVK</sequence>
<keyword evidence="1" id="KW-0732">Signal</keyword>
<evidence type="ECO:0000313" key="3">
    <source>
        <dbReference type="Proteomes" id="UP001239994"/>
    </source>
</evidence>
<comment type="caution">
    <text evidence="2">The sequence shown here is derived from an EMBL/GenBank/DDBJ whole genome shotgun (WGS) entry which is preliminary data.</text>
</comment>
<proteinExistence type="predicted"/>
<feature type="chain" id="PRO_5042072761" description="Chemokine interleukin-8-like domain-containing protein" evidence="1">
    <location>
        <begin position="22"/>
        <end position="78"/>
    </location>
</feature>
<keyword evidence="3" id="KW-1185">Reference proteome</keyword>
<protein>
    <recommendedName>
        <fullName evidence="4">Chemokine interleukin-8-like domain-containing protein</fullName>
    </recommendedName>
</protein>
<feature type="signal peptide" evidence="1">
    <location>
        <begin position="1"/>
        <end position="21"/>
    </location>
</feature>
<dbReference type="AlphaFoldDB" id="A0AAD9DZT0"/>
<name>A0AAD9DZT0_9TELE</name>
<accession>A0AAD9DZT0</accession>
<gene>
    <name evidence="2" type="ORF">P4O66_008638</name>
</gene>
<dbReference type="EMBL" id="JAROKS010000014">
    <property type="protein sequence ID" value="KAK1797252.1"/>
    <property type="molecule type" value="Genomic_DNA"/>
</dbReference>
<feature type="non-terminal residue" evidence="2">
    <location>
        <position position="78"/>
    </location>
</feature>
<evidence type="ECO:0000313" key="2">
    <source>
        <dbReference type="EMBL" id="KAK1797252.1"/>
    </source>
</evidence>